<protein>
    <submittedName>
        <fullName evidence="1">Uncharacterized protein</fullName>
    </submittedName>
</protein>
<evidence type="ECO:0000313" key="1">
    <source>
        <dbReference type="EMBL" id="KAF0906802.1"/>
    </source>
</evidence>
<sequence length="183" mass="19911">MASGSWGWQERLSSWVHEDKNTRASYSCRETVAKDLLNAAKHRIATSKLHERWICGKRWLELTSGGGVSEAKTWPIEANLEEGAPAIVEAWRSNPRQVPQGSRGEKGRGMGGEWTAFVDPRGWGKACGALGSSGGLRRLSSGLPGQRLKAIPIGGPRPHLSAMWRRANESGRQAGWDRGKGAS</sequence>
<dbReference type="AlphaFoldDB" id="A0A6G1D386"/>
<proteinExistence type="predicted"/>
<comment type="caution">
    <text evidence="1">The sequence shown here is derived from an EMBL/GenBank/DDBJ whole genome shotgun (WGS) entry which is preliminary data.</text>
</comment>
<dbReference type="EMBL" id="SPHZ02000007">
    <property type="protein sequence ID" value="KAF0906802.1"/>
    <property type="molecule type" value="Genomic_DNA"/>
</dbReference>
<keyword evidence="2" id="KW-1185">Reference proteome</keyword>
<accession>A0A6G1D386</accession>
<name>A0A6G1D386_9ORYZ</name>
<evidence type="ECO:0000313" key="2">
    <source>
        <dbReference type="Proteomes" id="UP000479710"/>
    </source>
</evidence>
<reference evidence="1 2" key="1">
    <citation type="submission" date="2019-11" db="EMBL/GenBank/DDBJ databases">
        <title>Whole genome sequence of Oryza granulata.</title>
        <authorList>
            <person name="Li W."/>
        </authorList>
    </citation>
    <scope>NUCLEOTIDE SEQUENCE [LARGE SCALE GENOMIC DNA]</scope>
    <source>
        <strain evidence="2">cv. Menghai</strain>
        <tissue evidence="1">Leaf</tissue>
    </source>
</reference>
<dbReference type="Proteomes" id="UP000479710">
    <property type="component" value="Unassembled WGS sequence"/>
</dbReference>
<organism evidence="1 2">
    <name type="scientific">Oryza meyeriana var. granulata</name>
    <dbReference type="NCBI Taxonomy" id="110450"/>
    <lineage>
        <taxon>Eukaryota</taxon>
        <taxon>Viridiplantae</taxon>
        <taxon>Streptophyta</taxon>
        <taxon>Embryophyta</taxon>
        <taxon>Tracheophyta</taxon>
        <taxon>Spermatophyta</taxon>
        <taxon>Magnoliopsida</taxon>
        <taxon>Liliopsida</taxon>
        <taxon>Poales</taxon>
        <taxon>Poaceae</taxon>
        <taxon>BOP clade</taxon>
        <taxon>Oryzoideae</taxon>
        <taxon>Oryzeae</taxon>
        <taxon>Oryzinae</taxon>
        <taxon>Oryza</taxon>
        <taxon>Oryza meyeriana</taxon>
    </lineage>
</organism>
<gene>
    <name evidence="1" type="ORF">E2562_012587</name>
</gene>